<reference evidence="1" key="1">
    <citation type="submission" date="2013-07" db="EMBL/GenBank/DDBJ databases">
        <title>The genome of an arbuscular mycorrhizal fungus provides insights into the evolution of the oldest plant symbiosis.</title>
        <authorList>
            <consortium name="DOE Joint Genome Institute"/>
            <person name="Tisserant E."/>
            <person name="Malbreil M."/>
            <person name="Kuo A."/>
            <person name="Kohler A."/>
            <person name="Symeonidi A."/>
            <person name="Balestrini R."/>
            <person name="Charron P."/>
            <person name="Duensing N."/>
            <person name="Frei-dit-Frey N."/>
            <person name="Gianinazzi-Pearson V."/>
            <person name="Gilbert B."/>
            <person name="Handa Y."/>
            <person name="Hijri M."/>
            <person name="Kaul R."/>
            <person name="Kawaguchi M."/>
            <person name="Krajinski F."/>
            <person name="Lammers P."/>
            <person name="Lapierre D."/>
            <person name="Masclaux F.G."/>
            <person name="Murat C."/>
            <person name="Morin E."/>
            <person name="Ndikumana S."/>
            <person name="Pagni M."/>
            <person name="Petitpierre D."/>
            <person name="Requena N."/>
            <person name="Rosikiewicz P."/>
            <person name="Riley R."/>
            <person name="Saito K."/>
            <person name="San Clemente H."/>
            <person name="Shapiro H."/>
            <person name="van Tuinen D."/>
            <person name="Becard G."/>
            <person name="Bonfante P."/>
            <person name="Paszkowski U."/>
            <person name="Shachar-Hill Y."/>
            <person name="Young J.P."/>
            <person name="Sanders I.R."/>
            <person name="Henrissat B."/>
            <person name="Rensing S.A."/>
            <person name="Grigoriev I.V."/>
            <person name="Corradi N."/>
            <person name="Roux C."/>
            <person name="Martin F."/>
        </authorList>
    </citation>
    <scope>NUCLEOTIDE SEQUENCE</scope>
    <source>
        <strain evidence="1">DAOM 197198</strain>
    </source>
</reference>
<dbReference type="AlphaFoldDB" id="U9SXK0"/>
<organism evidence="1">
    <name type="scientific">Rhizophagus irregularis (strain DAOM 181602 / DAOM 197198 / MUCL 43194)</name>
    <name type="common">Arbuscular mycorrhizal fungus</name>
    <name type="synonym">Glomus intraradices</name>
    <dbReference type="NCBI Taxonomy" id="747089"/>
    <lineage>
        <taxon>Eukaryota</taxon>
        <taxon>Fungi</taxon>
        <taxon>Fungi incertae sedis</taxon>
        <taxon>Mucoromycota</taxon>
        <taxon>Glomeromycotina</taxon>
        <taxon>Glomeromycetes</taxon>
        <taxon>Glomerales</taxon>
        <taxon>Glomeraceae</taxon>
        <taxon>Rhizophagus</taxon>
    </lineage>
</organism>
<protein>
    <submittedName>
        <fullName evidence="1">Uncharacterized protein</fullName>
    </submittedName>
</protein>
<dbReference type="HOGENOM" id="CLU_158811_3_0_1"/>
<gene>
    <name evidence="1" type="ORF">GLOINDRAFT_10209</name>
</gene>
<sequence length="63" mass="7487">MSNNTELKIIDNSNEWIDWIKESIVKKQIKFYDYNIQEIGFENIGKIYLKKIINGVTIYISCL</sequence>
<accession>U9SXK0</accession>
<dbReference type="EMBL" id="KI298516">
    <property type="protein sequence ID" value="ERZ98772.1"/>
    <property type="molecule type" value="Genomic_DNA"/>
</dbReference>
<name>U9SXK0_RHIID</name>
<proteinExistence type="predicted"/>
<evidence type="ECO:0000313" key="1">
    <source>
        <dbReference type="EMBL" id="ERZ98772.1"/>
    </source>
</evidence>